<dbReference type="Pfam" id="PF06506">
    <property type="entry name" value="PrpR_N"/>
    <property type="match status" value="1"/>
</dbReference>
<keyword evidence="5" id="KW-0804">Transcription</keyword>
<dbReference type="Gene3D" id="3.40.50.300">
    <property type="entry name" value="P-loop containing nucleotide triphosphate hydrolases"/>
    <property type="match status" value="1"/>
</dbReference>
<comment type="caution">
    <text evidence="8">The sequence shown here is derived from an EMBL/GenBank/DDBJ whole genome shotgun (WGS) entry which is preliminary data.</text>
</comment>
<dbReference type="Gene3D" id="3.40.50.2300">
    <property type="match status" value="1"/>
</dbReference>
<dbReference type="InterPro" id="IPR058031">
    <property type="entry name" value="AAA_lid_NorR"/>
</dbReference>
<reference evidence="8 9" key="1">
    <citation type="submission" date="2023-07" db="EMBL/GenBank/DDBJ databases">
        <title>Genomic Encyclopedia of Type Strains, Phase IV (KMG-IV): sequencing the most valuable type-strain genomes for metagenomic binning, comparative biology and taxonomic classification.</title>
        <authorList>
            <person name="Goeker M."/>
        </authorList>
    </citation>
    <scope>NUCLEOTIDE SEQUENCE [LARGE SCALE GENOMIC DNA]</scope>
    <source>
        <strain evidence="8 9">DSM 20694</strain>
    </source>
</reference>
<dbReference type="InterPro" id="IPR003593">
    <property type="entry name" value="AAA+_ATPase"/>
</dbReference>
<dbReference type="PROSITE" id="PS00688">
    <property type="entry name" value="SIGMA54_INTERACT_3"/>
    <property type="match status" value="1"/>
</dbReference>
<name>A0ABT9UQT7_9FIRM</name>
<evidence type="ECO:0000256" key="5">
    <source>
        <dbReference type="ARBA" id="ARBA00023163"/>
    </source>
</evidence>
<accession>A0ABT9UQT7</accession>
<dbReference type="PANTHER" id="PTHR32071:SF57">
    <property type="entry name" value="C4-DICARBOXYLATE TRANSPORT TRANSCRIPTIONAL REGULATORY PROTEIN DCTD"/>
    <property type="match status" value="1"/>
</dbReference>
<dbReference type="EMBL" id="JAUSUF010000002">
    <property type="protein sequence ID" value="MDQ0149017.1"/>
    <property type="molecule type" value="Genomic_DNA"/>
</dbReference>
<dbReference type="InterPro" id="IPR013767">
    <property type="entry name" value="PAS_fold"/>
</dbReference>
<keyword evidence="1" id="KW-0547">Nucleotide-binding</keyword>
<feature type="domain" description="PAS" evidence="7">
    <location>
        <begin position="200"/>
        <end position="245"/>
    </location>
</feature>
<evidence type="ECO:0000259" key="6">
    <source>
        <dbReference type="PROSITE" id="PS50045"/>
    </source>
</evidence>
<sequence length="641" mass="73546">MSSFIDDKLIYNVTLVSVYENMTKIFKKISHWDSLDININTLVNTEKITKLVKETQNKTDVFLSRGATTKFIRGITDVPVVNISITTYDLIKCIYKAMQISKKIGILYYYEDIYEFKEIENMFNIKLVYCSYKNIDEIEEKIDELTDKGIDIIIGGGLTPFYLKRRNIKSILLESSKESIENSLRECLNIANIRYKEIEKNAKLKTILNSIKEGIIVTDKNNIITLYNKSAEEILKIKEKDALSNEITKIIPNTRMHRINESGETEIGELQDVNGVIIAANRVPIKIDDKIIGVVSSFNASSNIEKIENKLRKRAHLKGLIAKYNFKDILTCDEKVISLKEKAKLYSMTDGTILIEGESGTGKELFAQSIHNNSLRKNYPFVAVNCGAIPEQLLESELFGYEGGAFTGANKDGKMGLFELAHKGTIFLDEIGEMPKALQARLLRVIQEKEVMRVGGTSVIPIDIRIICATNKDLMQSVLDGNFREDLYYRLNVFNLKIPPLRERKKDISLIGKAFLIKYTKNSNLNEKLAYKLEYLSKNYNWPGNIRELDNIIRRIALLQNIKDIDFKNINSIIDVNDKKNDEYINLSININESLKNIVDKVEFNIIDYMLKEGYDMDDILEKLKISRATYMRKKSLKKEI</sequence>
<dbReference type="InterPro" id="IPR010524">
    <property type="entry name" value="Sig_transdc_resp-reg_PrpR_N"/>
</dbReference>
<dbReference type="PROSITE" id="PS00676">
    <property type="entry name" value="SIGMA54_INTERACT_2"/>
    <property type="match status" value="1"/>
</dbReference>
<dbReference type="Gene3D" id="1.10.8.60">
    <property type="match status" value="1"/>
</dbReference>
<feature type="domain" description="Sigma-54 factor interaction" evidence="6">
    <location>
        <begin position="329"/>
        <end position="558"/>
    </location>
</feature>
<dbReference type="InterPro" id="IPR027417">
    <property type="entry name" value="P-loop_NTPase"/>
</dbReference>
<dbReference type="RefSeq" id="WP_307483882.1">
    <property type="nucleotide sequence ID" value="NZ_JAUSUF010000002.1"/>
</dbReference>
<keyword evidence="2" id="KW-0067">ATP-binding</keyword>
<dbReference type="InterPro" id="IPR002078">
    <property type="entry name" value="Sigma_54_int"/>
</dbReference>
<dbReference type="PROSITE" id="PS50045">
    <property type="entry name" value="SIGMA54_INTERACT_4"/>
    <property type="match status" value="1"/>
</dbReference>
<dbReference type="InterPro" id="IPR035965">
    <property type="entry name" value="PAS-like_dom_sf"/>
</dbReference>
<evidence type="ECO:0000256" key="1">
    <source>
        <dbReference type="ARBA" id="ARBA00022741"/>
    </source>
</evidence>
<dbReference type="Pfam" id="PF25601">
    <property type="entry name" value="AAA_lid_14"/>
    <property type="match status" value="1"/>
</dbReference>
<dbReference type="InterPro" id="IPR025944">
    <property type="entry name" value="Sigma_54_int_dom_CS"/>
</dbReference>
<evidence type="ECO:0000256" key="3">
    <source>
        <dbReference type="ARBA" id="ARBA00023015"/>
    </source>
</evidence>
<dbReference type="Gene3D" id="3.40.50.10660">
    <property type="entry name" value="PrpR receptor domain-like"/>
    <property type="match status" value="1"/>
</dbReference>
<dbReference type="SUPFAM" id="SSF159800">
    <property type="entry name" value="PrpR receptor domain-like"/>
    <property type="match status" value="1"/>
</dbReference>
<evidence type="ECO:0000256" key="2">
    <source>
        <dbReference type="ARBA" id="ARBA00022840"/>
    </source>
</evidence>
<dbReference type="PROSITE" id="PS00675">
    <property type="entry name" value="SIGMA54_INTERACT_1"/>
    <property type="match status" value="1"/>
</dbReference>
<dbReference type="InterPro" id="IPR025943">
    <property type="entry name" value="Sigma_54_int_dom_ATP-bd_2"/>
</dbReference>
<keyword evidence="3" id="KW-0805">Transcription regulation</keyword>
<dbReference type="PROSITE" id="PS50112">
    <property type="entry name" value="PAS"/>
    <property type="match status" value="1"/>
</dbReference>
<dbReference type="InterPro" id="IPR025662">
    <property type="entry name" value="Sigma_54_int_dom_ATP-bd_1"/>
</dbReference>
<dbReference type="Gene3D" id="3.30.450.20">
    <property type="entry name" value="PAS domain"/>
    <property type="match status" value="1"/>
</dbReference>
<protein>
    <submittedName>
        <fullName evidence="8">Transcriptional regulator with PAS, ATPase and Fis domain</fullName>
    </submittedName>
</protein>
<dbReference type="SUPFAM" id="SSF52540">
    <property type="entry name" value="P-loop containing nucleoside triphosphate hydrolases"/>
    <property type="match status" value="1"/>
</dbReference>
<organism evidence="8 9">
    <name type="scientific">Eubacterium multiforme</name>
    <dbReference type="NCBI Taxonomy" id="83339"/>
    <lineage>
        <taxon>Bacteria</taxon>
        <taxon>Bacillati</taxon>
        <taxon>Bacillota</taxon>
        <taxon>Clostridia</taxon>
        <taxon>Eubacteriales</taxon>
        <taxon>Eubacteriaceae</taxon>
        <taxon>Eubacterium</taxon>
    </lineage>
</organism>
<dbReference type="InterPro" id="IPR000014">
    <property type="entry name" value="PAS"/>
</dbReference>
<keyword evidence="4" id="KW-0238">DNA-binding</keyword>
<dbReference type="Pfam" id="PF00158">
    <property type="entry name" value="Sigma54_activat"/>
    <property type="match status" value="1"/>
</dbReference>
<dbReference type="SMART" id="SM00382">
    <property type="entry name" value="AAA"/>
    <property type="match status" value="1"/>
</dbReference>
<keyword evidence="9" id="KW-1185">Reference proteome</keyword>
<dbReference type="PANTHER" id="PTHR32071">
    <property type="entry name" value="TRANSCRIPTIONAL REGULATORY PROTEIN"/>
    <property type="match status" value="1"/>
</dbReference>
<proteinExistence type="predicted"/>
<dbReference type="CDD" id="cd00009">
    <property type="entry name" value="AAA"/>
    <property type="match status" value="1"/>
</dbReference>
<evidence type="ECO:0000313" key="9">
    <source>
        <dbReference type="Proteomes" id="UP001228504"/>
    </source>
</evidence>
<evidence type="ECO:0000259" key="7">
    <source>
        <dbReference type="PROSITE" id="PS50112"/>
    </source>
</evidence>
<gene>
    <name evidence="8" type="ORF">J2S18_000947</name>
</gene>
<dbReference type="Proteomes" id="UP001228504">
    <property type="component" value="Unassembled WGS sequence"/>
</dbReference>
<dbReference type="SUPFAM" id="SSF55785">
    <property type="entry name" value="PYP-like sensor domain (PAS domain)"/>
    <property type="match status" value="1"/>
</dbReference>
<evidence type="ECO:0000313" key="8">
    <source>
        <dbReference type="EMBL" id="MDQ0149017.1"/>
    </source>
</evidence>
<dbReference type="SMART" id="SM00091">
    <property type="entry name" value="PAS"/>
    <property type="match status" value="1"/>
</dbReference>
<evidence type="ECO:0000256" key="4">
    <source>
        <dbReference type="ARBA" id="ARBA00023125"/>
    </source>
</evidence>
<dbReference type="Pfam" id="PF00989">
    <property type="entry name" value="PAS"/>
    <property type="match status" value="1"/>
</dbReference>